<dbReference type="EMBL" id="PCTR01000026">
    <property type="protein sequence ID" value="PIP86130.1"/>
    <property type="molecule type" value="Genomic_DNA"/>
</dbReference>
<dbReference type="InterPro" id="IPR014729">
    <property type="entry name" value="Rossmann-like_a/b/a_fold"/>
</dbReference>
<name>A0A2H0DX19_9BACT</name>
<evidence type="ECO:0000313" key="1">
    <source>
        <dbReference type="EMBL" id="PIP86130.1"/>
    </source>
</evidence>
<sequence>MKDVGVLLGRFSPFYKGHQAQSDSMIRERGLENCLIIIGSSDSCNYRTPFSYEQRRKIIKQIYPEMKIVPLPDVNPELVYFDGSTNNQWLAEIEKLEKNISVRFVFYGGSKEYLAMLAMRFMTKIVASRSGKGGRNQALVLVYLPVDNDTLILSFDSDGILTDKLGSNVADLIMILKI</sequence>
<organism evidence="1 2">
    <name type="scientific">Candidatus Collierbacteria bacterium CG22_combo_CG10-13_8_21_14_all_43_12</name>
    <dbReference type="NCBI Taxonomy" id="1974537"/>
    <lineage>
        <taxon>Bacteria</taxon>
        <taxon>Candidatus Collieribacteriota</taxon>
    </lineage>
</organism>
<dbReference type="SUPFAM" id="SSF52374">
    <property type="entry name" value="Nucleotidylyl transferase"/>
    <property type="match status" value="1"/>
</dbReference>
<accession>A0A2H0DX19</accession>
<dbReference type="Gene3D" id="3.40.50.620">
    <property type="entry name" value="HUPs"/>
    <property type="match status" value="1"/>
</dbReference>
<reference evidence="1 2" key="1">
    <citation type="submission" date="2017-09" db="EMBL/GenBank/DDBJ databases">
        <title>Depth-based differentiation of microbial function through sediment-hosted aquifers and enrichment of novel symbionts in the deep terrestrial subsurface.</title>
        <authorList>
            <person name="Probst A.J."/>
            <person name="Ladd B."/>
            <person name="Jarett J.K."/>
            <person name="Geller-Mcgrath D.E."/>
            <person name="Sieber C.M."/>
            <person name="Emerson J.B."/>
            <person name="Anantharaman K."/>
            <person name="Thomas B.C."/>
            <person name="Malmstrom R."/>
            <person name="Stieglmeier M."/>
            <person name="Klingl A."/>
            <person name="Woyke T."/>
            <person name="Ryan C.M."/>
            <person name="Banfield J.F."/>
        </authorList>
    </citation>
    <scope>NUCLEOTIDE SEQUENCE [LARGE SCALE GENOMIC DNA]</scope>
    <source>
        <strain evidence="1">CG22_combo_CG10-13_8_21_14_all_43_12</strain>
    </source>
</reference>
<evidence type="ECO:0000313" key="2">
    <source>
        <dbReference type="Proteomes" id="UP000231136"/>
    </source>
</evidence>
<dbReference type="AlphaFoldDB" id="A0A2H0DX19"/>
<proteinExistence type="predicted"/>
<gene>
    <name evidence="1" type="ORF">COW83_00570</name>
</gene>
<comment type="caution">
    <text evidence="1">The sequence shown here is derived from an EMBL/GenBank/DDBJ whole genome shotgun (WGS) entry which is preliminary data.</text>
</comment>
<protein>
    <recommendedName>
        <fullName evidence="3">Cytidyltransferase-like domain-containing protein</fullName>
    </recommendedName>
</protein>
<evidence type="ECO:0008006" key="3">
    <source>
        <dbReference type="Google" id="ProtNLM"/>
    </source>
</evidence>
<dbReference type="Proteomes" id="UP000231136">
    <property type="component" value="Unassembled WGS sequence"/>
</dbReference>